<gene>
    <name evidence="1" type="ORF">BLL42_02470</name>
</gene>
<proteinExistence type="predicted"/>
<accession>A0A1J0EEW7</accession>
<dbReference type="GeneID" id="46907066"/>
<dbReference type="EMBL" id="CP017886">
    <property type="protein sequence ID" value="APC14650.1"/>
    <property type="molecule type" value="Genomic_DNA"/>
</dbReference>
<organism evidence="1 2">
    <name type="scientific">Pseudomonas frederiksbergensis</name>
    <dbReference type="NCBI Taxonomy" id="104087"/>
    <lineage>
        <taxon>Bacteria</taxon>
        <taxon>Pseudomonadati</taxon>
        <taxon>Pseudomonadota</taxon>
        <taxon>Gammaproteobacteria</taxon>
        <taxon>Pseudomonadales</taxon>
        <taxon>Pseudomonadaceae</taxon>
        <taxon>Pseudomonas</taxon>
    </lineage>
</organism>
<dbReference type="Proteomes" id="UP000182567">
    <property type="component" value="Chromosome"/>
</dbReference>
<name>A0A1J0EEW7_9PSED</name>
<reference evidence="2" key="1">
    <citation type="submission" date="2016-10" db="EMBL/GenBank/DDBJ databases">
        <title>Pseudomonas frederiksbergensis ERGS4:02 complete genome.</title>
        <authorList>
            <person name="Kumar R."/>
            <person name="Acharya V."/>
            <person name="Singh D."/>
        </authorList>
    </citation>
    <scope>NUCLEOTIDE SEQUENCE [LARGE SCALE GENOMIC DNA]</scope>
    <source>
        <strain evidence="2">ERGS4:02</strain>
    </source>
</reference>
<sequence length="69" mass="7365">MDAILDVFAGHVKDGEKKILCTLSNALCNPPMAFQGNVSMSMTTGYFAIHTYADSQEVQVSGGLRLGLT</sequence>
<dbReference type="AlphaFoldDB" id="A0A1J0EEW7"/>
<evidence type="ECO:0000313" key="2">
    <source>
        <dbReference type="Proteomes" id="UP000182567"/>
    </source>
</evidence>
<dbReference type="RefSeq" id="WP_071550651.1">
    <property type="nucleotide sequence ID" value="NZ_CP017886.1"/>
</dbReference>
<protein>
    <submittedName>
        <fullName evidence="1">Uncharacterized protein</fullName>
    </submittedName>
</protein>
<evidence type="ECO:0000313" key="1">
    <source>
        <dbReference type="EMBL" id="APC14650.1"/>
    </source>
</evidence>